<evidence type="ECO:0000313" key="5">
    <source>
        <dbReference type="Proteomes" id="UP000254649"/>
    </source>
</evidence>
<dbReference type="Pfam" id="PF02810">
    <property type="entry name" value="SEC-C"/>
    <property type="match status" value="2"/>
</dbReference>
<name>A0A380TMN1_9PAST</name>
<dbReference type="SUPFAM" id="SSF103642">
    <property type="entry name" value="Sec-C motif"/>
    <property type="match status" value="1"/>
</dbReference>
<dbReference type="NCBIfam" id="NF002449">
    <property type="entry name" value="PRK01617.1"/>
    <property type="match status" value="1"/>
</dbReference>
<evidence type="ECO:0000256" key="1">
    <source>
        <dbReference type="ARBA" id="ARBA00010839"/>
    </source>
</evidence>
<comment type="similarity">
    <text evidence="1 2">Belongs to the UPF0225 family.</text>
</comment>
<keyword evidence="5" id="KW-1185">Reference proteome</keyword>
<dbReference type="AlphaFoldDB" id="A0A380TMN1"/>
<reference evidence="4 5" key="1">
    <citation type="submission" date="2018-06" db="EMBL/GenBank/DDBJ databases">
        <authorList>
            <consortium name="Pathogen Informatics"/>
            <person name="Doyle S."/>
        </authorList>
    </citation>
    <scope>NUCLEOTIDE SEQUENCE [LARGE SCALE GENOMIC DNA]</scope>
    <source>
        <strain evidence="4 5">NCTC10801</strain>
    </source>
</reference>
<evidence type="ECO:0000313" key="4">
    <source>
        <dbReference type="EMBL" id="SUT88546.1"/>
    </source>
</evidence>
<protein>
    <recommendedName>
        <fullName evidence="2">UPF0225 protein NCTC10801_00510</fullName>
    </recommendedName>
</protein>
<dbReference type="InterPro" id="IPR032710">
    <property type="entry name" value="NTF2-like_dom_sf"/>
</dbReference>
<dbReference type="Pfam" id="PF17775">
    <property type="entry name" value="YchJ_M-like"/>
    <property type="match status" value="1"/>
</dbReference>
<dbReference type="NCBIfam" id="NF002486">
    <property type="entry name" value="PRK01752.1"/>
    <property type="match status" value="1"/>
</dbReference>
<feature type="domain" description="YchJ-like middle NTF2-like" evidence="3">
    <location>
        <begin position="29"/>
        <end position="126"/>
    </location>
</feature>
<dbReference type="Gene3D" id="3.10.450.50">
    <property type="match status" value="1"/>
</dbReference>
<dbReference type="InterPro" id="IPR048469">
    <property type="entry name" value="YchJ-like_M"/>
</dbReference>
<dbReference type="Proteomes" id="UP000254649">
    <property type="component" value="Unassembled WGS sequence"/>
</dbReference>
<dbReference type="InterPro" id="IPR023006">
    <property type="entry name" value="YchJ-like"/>
</dbReference>
<dbReference type="HAMAP" id="MF_00612">
    <property type="entry name" value="UPF0225"/>
    <property type="match status" value="1"/>
</dbReference>
<proteinExistence type="inferred from homology"/>
<dbReference type="EMBL" id="UFRQ01000003">
    <property type="protein sequence ID" value="SUT88546.1"/>
    <property type="molecule type" value="Genomic_DNA"/>
</dbReference>
<evidence type="ECO:0000256" key="2">
    <source>
        <dbReference type="HAMAP-Rule" id="MF_00612"/>
    </source>
</evidence>
<dbReference type="OrthoDB" id="21421at2"/>
<organism evidence="4 5">
    <name type="scientific">[Actinobacillus] rossii</name>
    <dbReference type="NCBI Taxonomy" id="123820"/>
    <lineage>
        <taxon>Bacteria</taxon>
        <taxon>Pseudomonadati</taxon>
        <taxon>Pseudomonadota</taxon>
        <taxon>Gammaproteobacteria</taxon>
        <taxon>Pasteurellales</taxon>
        <taxon>Pasteurellaceae</taxon>
    </lineage>
</organism>
<evidence type="ECO:0000259" key="3">
    <source>
        <dbReference type="Pfam" id="PF17775"/>
    </source>
</evidence>
<accession>A0A380TMN1</accession>
<gene>
    <name evidence="4" type="primary">ychJ</name>
    <name evidence="4" type="ORF">NCTC10801_00510</name>
</gene>
<dbReference type="SUPFAM" id="SSF54427">
    <property type="entry name" value="NTF2-like"/>
    <property type="match status" value="1"/>
</dbReference>
<dbReference type="InterPro" id="IPR004027">
    <property type="entry name" value="SEC_C_motif"/>
</dbReference>
<sequence length="158" mass="17935">MTALCSCQSGLNYTDCCEPFHQNHAIPQTAEQLMRSRYCAYVMKNIDYILATTAPNQQALLNKKVLLDWAKTTKWTGLEIVSHVHTISKTHSTVEFKAFFATENGEQVHHETSLFVKINARWYFVDPTVDLPTQKQPCLCGSGKKFKHCCGTFCRNAL</sequence>
<dbReference type="PANTHER" id="PTHR33747:SF1">
    <property type="entry name" value="ADENYLATE CYCLASE-ASSOCIATED CAP C-TERMINAL DOMAIN-CONTAINING PROTEIN"/>
    <property type="match status" value="1"/>
</dbReference>
<dbReference type="PANTHER" id="PTHR33747">
    <property type="entry name" value="UPF0225 PROTEIN SCO1677"/>
    <property type="match status" value="1"/>
</dbReference>